<dbReference type="PANTHER" id="PTHR33601">
    <property type="entry name" value="PROTEIN LITTLE ZIPPER 4"/>
    <property type="match status" value="1"/>
</dbReference>
<sequence>MCTNRTEKLPFTPLSSSSKRTQRSKKHKVQVSGLTRRRSTSSEEKPGNDVEMELRNLKLYLENQSIVEENEKLRKKAHLLHQENLALMSEFQKKFPHLINRLSSTLFPFQKR</sequence>
<feature type="region of interest" description="Disordered" evidence="1">
    <location>
        <begin position="1"/>
        <end position="49"/>
    </location>
</feature>
<evidence type="ECO:0000313" key="2">
    <source>
        <dbReference type="EMBL" id="KAJ8767685.1"/>
    </source>
</evidence>
<protein>
    <recommendedName>
        <fullName evidence="4">Protein LITTLE ZIPPER 1-like</fullName>
    </recommendedName>
</protein>
<dbReference type="InterPro" id="IPR039312">
    <property type="entry name" value="ZPR"/>
</dbReference>
<reference evidence="2 3" key="1">
    <citation type="submission" date="2021-09" db="EMBL/GenBank/DDBJ databases">
        <title>Genomic insights and catalytic innovation underlie evolution of tropane alkaloids biosynthesis.</title>
        <authorList>
            <person name="Wang Y.-J."/>
            <person name="Tian T."/>
            <person name="Huang J.-P."/>
            <person name="Huang S.-X."/>
        </authorList>
    </citation>
    <scope>NUCLEOTIDE SEQUENCE [LARGE SCALE GENOMIC DNA]</scope>
    <source>
        <strain evidence="2">KIB-2018</strain>
        <tissue evidence="2">Leaf</tissue>
    </source>
</reference>
<organism evidence="2 3">
    <name type="scientific">Erythroxylum novogranatense</name>
    <dbReference type="NCBI Taxonomy" id="1862640"/>
    <lineage>
        <taxon>Eukaryota</taxon>
        <taxon>Viridiplantae</taxon>
        <taxon>Streptophyta</taxon>
        <taxon>Embryophyta</taxon>
        <taxon>Tracheophyta</taxon>
        <taxon>Spermatophyta</taxon>
        <taxon>Magnoliopsida</taxon>
        <taxon>eudicotyledons</taxon>
        <taxon>Gunneridae</taxon>
        <taxon>Pentapetalae</taxon>
        <taxon>rosids</taxon>
        <taxon>fabids</taxon>
        <taxon>Malpighiales</taxon>
        <taxon>Erythroxylaceae</taxon>
        <taxon>Erythroxylum</taxon>
    </lineage>
</organism>
<feature type="compositionally biased region" description="Basic and acidic residues" evidence="1">
    <location>
        <begin position="40"/>
        <end position="49"/>
    </location>
</feature>
<proteinExistence type="predicted"/>
<evidence type="ECO:0000313" key="3">
    <source>
        <dbReference type="Proteomes" id="UP001159364"/>
    </source>
</evidence>
<dbReference type="Proteomes" id="UP001159364">
    <property type="component" value="Linkage Group LG04"/>
</dbReference>
<accession>A0AAV8TNZ2</accession>
<keyword evidence="3" id="KW-1185">Reference proteome</keyword>
<name>A0AAV8TNZ2_9ROSI</name>
<evidence type="ECO:0000256" key="1">
    <source>
        <dbReference type="SAM" id="MobiDB-lite"/>
    </source>
</evidence>
<dbReference type="AlphaFoldDB" id="A0AAV8TNZ2"/>
<dbReference type="PANTHER" id="PTHR33601:SF21">
    <property type="entry name" value="PROTEIN LITTLE ZIPPER 1-LIKE"/>
    <property type="match status" value="1"/>
</dbReference>
<comment type="caution">
    <text evidence="2">The sequence shown here is derived from an EMBL/GenBank/DDBJ whole genome shotgun (WGS) entry which is preliminary data.</text>
</comment>
<dbReference type="EMBL" id="JAIWQS010000004">
    <property type="protein sequence ID" value="KAJ8767685.1"/>
    <property type="molecule type" value="Genomic_DNA"/>
</dbReference>
<feature type="compositionally biased region" description="Basic residues" evidence="1">
    <location>
        <begin position="20"/>
        <end position="39"/>
    </location>
</feature>
<evidence type="ECO:0008006" key="4">
    <source>
        <dbReference type="Google" id="ProtNLM"/>
    </source>
</evidence>
<gene>
    <name evidence="2" type="ORF">K2173_018243</name>
</gene>